<sequence>MAEHPILSLGGFAKPQFIRLGVIAEAIADLWLRIVVACRETLRSAFLAEVAAPSCSILSERWMSLPVGRAGASCFMRYSVILSDASTFRPCCRWLSTAWKLCCSNTNKIIEGAFLHKIKSDSRVITSELLGEVR</sequence>
<keyword evidence="2" id="KW-1185">Reference proteome</keyword>
<dbReference type="EMBL" id="WTUW01000002">
    <property type="protein sequence ID" value="MZR31498.1"/>
    <property type="molecule type" value="Genomic_DNA"/>
</dbReference>
<comment type="caution">
    <text evidence="1">The sequence shown here is derived from an EMBL/GenBank/DDBJ whole genome shotgun (WGS) entry which is preliminary data.</text>
</comment>
<evidence type="ECO:0000313" key="1">
    <source>
        <dbReference type="EMBL" id="MZR31498.1"/>
    </source>
</evidence>
<proteinExistence type="predicted"/>
<name>A0A6L8W8N6_9PROT</name>
<dbReference type="RefSeq" id="WP_161316000.1">
    <property type="nucleotide sequence ID" value="NZ_WTUW01000002.1"/>
</dbReference>
<organism evidence="1 2">
    <name type="scientific">Sneathiella litorea</name>
    <dbReference type="NCBI Taxonomy" id="2606216"/>
    <lineage>
        <taxon>Bacteria</taxon>
        <taxon>Pseudomonadati</taxon>
        <taxon>Pseudomonadota</taxon>
        <taxon>Alphaproteobacteria</taxon>
        <taxon>Sneathiellales</taxon>
        <taxon>Sneathiellaceae</taxon>
        <taxon>Sneathiella</taxon>
    </lineage>
</organism>
<gene>
    <name evidence="1" type="ORF">GQE98_12730</name>
</gene>
<dbReference type="AlphaFoldDB" id="A0A6L8W8N6"/>
<reference evidence="1 2" key="1">
    <citation type="submission" date="2019-12" db="EMBL/GenBank/DDBJ databases">
        <title>Snethiella sp. nov. sp. isolated from sea sand.</title>
        <authorList>
            <person name="Kim J."/>
            <person name="Jeong S.E."/>
            <person name="Jung H.S."/>
            <person name="Jeon C.O."/>
        </authorList>
    </citation>
    <scope>NUCLEOTIDE SEQUENCE [LARGE SCALE GENOMIC DNA]</scope>
    <source>
        <strain evidence="1 2">DP05</strain>
    </source>
</reference>
<protein>
    <submittedName>
        <fullName evidence="1">Uncharacterized protein</fullName>
    </submittedName>
</protein>
<evidence type="ECO:0000313" key="2">
    <source>
        <dbReference type="Proteomes" id="UP000476030"/>
    </source>
</evidence>
<accession>A0A6L8W8N6</accession>
<dbReference type="Proteomes" id="UP000476030">
    <property type="component" value="Unassembled WGS sequence"/>
</dbReference>